<feature type="compositionally biased region" description="Pro residues" evidence="4">
    <location>
        <begin position="1"/>
        <end position="13"/>
    </location>
</feature>
<evidence type="ECO:0000313" key="5">
    <source>
        <dbReference type="EMBL" id="GLD74603.1"/>
    </source>
</evidence>
<dbReference type="GO" id="GO:0008168">
    <property type="term" value="F:methyltransferase activity"/>
    <property type="evidence" value="ECO:0007669"/>
    <property type="project" value="UniProtKB-KW"/>
</dbReference>
<proteinExistence type="predicted"/>
<dbReference type="PANTHER" id="PTHR21008:SF0">
    <property type="entry name" value="S-ADENOSYLMETHIONINE SENSOR UPSTREAM OF MTORC1"/>
    <property type="match status" value="1"/>
</dbReference>
<organism evidence="5 6">
    <name type="scientific">Lates japonicus</name>
    <name type="common">Japanese lates</name>
    <dbReference type="NCBI Taxonomy" id="270547"/>
    <lineage>
        <taxon>Eukaryota</taxon>
        <taxon>Metazoa</taxon>
        <taxon>Chordata</taxon>
        <taxon>Craniata</taxon>
        <taxon>Vertebrata</taxon>
        <taxon>Euteleostomi</taxon>
        <taxon>Actinopterygii</taxon>
        <taxon>Neopterygii</taxon>
        <taxon>Teleostei</taxon>
        <taxon>Neoteleostei</taxon>
        <taxon>Acanthomorphata</taxon>
        <taxon>Carangaria</taxon>
        <taxon>Carangaria incertae sedis</taxon>
        <taxon>Centropomidae</taxon>
        <taxon>Lates</taxon>
    </lineage>
</organism>
<dbReference type="GO" id="GO:1904262">
    <property type="term" value="P:negative regulation of TORC1 signaling"/>
    <property type="evidence" value="ECO:0007669"/>
    <property type="project" value="TreeGrafter"/>
</dbReference>
<reference evidence="5" key="1">
    <citation type="submission" date="2022-08" db="EMBL/GenBank/DDBJ databases">
        <title>Genome sequencing of akame (Lates japonicus).</title>
        <authorList>
            <person name="Hashiguchi Y."/>
            <person name="Takahashi H."/>
        </authorList>
    </citation>
    <scope>NUCLEOTIDE SEQUENCE</scope>
    <source>
        <strain evidence="5">Kochi</strain>
    </source>
</reference>
<accession>A0AAD3NLK2</accession>
<evidence type="ECO:0000256" key="1">
    <source>
        <dbReference type="ARBA" id="ARBA00022603"/>
    </source>
</evidence>
<comment type="caution">
    <text evidence="5">The sequence shown here is derived from an EMBL/GenBank/DDBJ whole genome shotgun (WGS) entry which is preliminary data.</text>
</comment>
<protein>
    <submittedName>
        <fullName evidence="5">S-adenosylmethionine sensor upstream of mTORC1 isoform X1</fullName>
    </submittedName>
</protein>
<keyword evidence="1" id="KW-0489">Methyltransferase</keyword>
<evidence type="ECO:0000256" key="2">
    <source>
        <dbReference type="ARBA" id="ARBA00022679"/>
    </source>
</evidence>
<dbReference type="InterPro" id="IPR021867">
    <property type="entry name" value="Bmt2/SAMTOR"/>
</dbReference>
<dbReference type="Proteomes" id="UP001279410">
    <property type="component" value="Unassembled WGS sequence"/>
</dbReference>
<evidence type="ECO:0000313" key="6">
    <source>
        <dbReference type="Proteomes" id="UP001279410"/>
    </source>
</evidence>
<keyword evidence="2" id="KW-0808">Transferase</keyword>
<evidence type="ECO:0000256" key="4">
    <source>
        <dbReference type="SAM" id="MobiDB-lite"/>
    </source>
</evidence>
<dbReference type="PANTHER" id="PTHR21008">
    <property type="entry name" value="S-ADENOSYLMETHIONINE SENSOR UPSTREAM OF MTORC1-RELATED"/>
    <property type="match status" value="1"/>
</dbReference>
<dbReference type="AlphaFoldDB" id="A0AAD3NLK2"/>
<dbReference type="EMBL" id="BRZM01002358">
    <property type="protein sequence ID" value="GLD74603.1"/>
    <property type="molecule type" value="Genomic_DNA"/>
</dbReference>
<keyword evidence="3" id="KW-0949">S-adenosyl-L-methionine</keyword>
<gene>
    <name evidence="5" type="ORF">AKAME5_002593400</name>
</gene>
<sequence length="138" mass="15306">MLSRPSPPAPQLPSTPAGSAFHAGLAAPPTSSPYQRWICCKKAHQLLELHGLLLIITPDSHQNRHALMMRSWRGQRGESLLCYKYAKHSHMHPIAFSQGSPGHHQPLGVTQLPQMLPIPRTYSNEEEDCAIACRCARV</sequence>
<dbReference type="GO" id="GO:0032259">
    <property type="term" value="P:methylation"/>
    <property type="evidence" value="ECO:0007669"/>
    <property type="project" value="UniProtKB-KW"/>
</dbReference>
<feature type="region of interest" description="Disordered" evidence="4">
    <location>
        <begin position="1"/>
        <end position="24"/>
    </location>
</feature>
<evidence type="ECO:0000256" key="3">
    <source>
        <dbReference type="ARBA" id="ARBA00022691"/>
    </source>
</evidence>
<name>A0AAD3NLK2_LATJO</name>
<keyword evidence="6" id="KW-1185">Reference proteome</keyword>